<comment type="similarity">
    <text evidence="1 3">Belongs to the ArsC family.</text>
</comment>
<proteinExistence type="inferred from homology"/>
<evidence type="ECO:0000256" key="3">
    <source>
        <dbReference type="PROSITE-ProRule" id="PRU01282"/>
    </source>
</evidence>
<dbReference type="Pfam" id="PF03960">
    <property type="entry name" value="ArsC"/>
    <property type="match status" value="1"/>
</dbReference>
<organism evidence="4 5">
    <name type="scientific">Flagellimonas pacifica</name>
    <dbReference type="NCBI Taxonomy" id="1247520"/>
    <lineage>
        <taxon>Bacteria</taxon>
        <taxon>Pseudomonadati</taxon>
        <taxon>Bacteroidota</taxon>
        <taxon>Flavobacteriia</taxon>
        <taxon>Flavobacteriales</taxon>
        <taxon>Flavobacteriaceae</taxon>
        <taxon>Flagellimonas</taxon>
    </lineage>
</organism>
<name>A0A285MRL8_9FLAO</name>
<accession>A0A285MRL8</accession>
<keyword evidence="2" id="KW-0560">Oxidoreductase</keyword>
<dbReference type="OrthoDB" id="9808142at2"/>
<dbReference type="NCBIfam" id="TIGR00014">
    <property type="entry name" value="arsC"/>
    <property type="match status" value="1"/>
</dbReference>
<dbReference type="InterPro" id="IPR036249">
    <property type="entry name" value="Thioredoxin-like_sf"/>
</dbReference>
<dbReference type="GO" id="GO:0008794">
    <property type="term" value="F:arsenate reductase (glutaredoxin) activity"/>
    <property type="evidence" value="ECO:0007669"/>
    <property type="project" value="InterPro"/>
</dbReference>
<sequence>MIKIYHNPRCSKSRQGVEYLEKSGAKFEVVRYLDDVPTESELKDIVSYLGISPEELVRKNESIWKEKYKGKILSDDDIVSAMVKNPKLIERPIIIKNGRAVIGRPTENIDKLL</sequence>
<dbReference type="PANTHER" id="PTHR30041">
    <property type="entry name" value="ARSENATE REDUCTASE"/>
    <property type="match status" value="1"/>
</dbReference>
<dbReference type="Gene3D" id="3.40.30.10">
    <property type="entry name" value="Glutaredoxin"/>
    <property type="match status" value="1"/>
</dbReference>
<dbReference type="PANTHER" id="PTHR30041:SF4">
    <property type="entry name" value="ARSENATE REDUCTASE"/>
    <property type="match status" value="1"/>
</dbReference>
<keyword evidence="5" id="KW-1185">Reference proteome</keyword>
<evidence type="ECO:0000256" key="1">
    <source>
        <dbReference type="ARBA" id="ARBA00007198"/>
    </source>
</evidence>
<dbReference type="CDD" id="cd03034">
    <property type="entry name" value="ArsC_ArsC"/>
    <property type="match status" value="1"/>
</dbReference>
<protein>
    <submittedName>
        <fullName evidence="4">Arsenate reductase</fullName>
    </submittedName>
</protein>
<dbReference type="PROSITE" id="PS51353">
    <property type="entry name" value="ARSC"/>
    <property type="match status" value="1"/>
</dbReference>
<reference evidence="5" key="1">
    <citation type="submission" date="2017-09" db="EMBL/GenBank/DDBJ databases">
        <authorList>
            <person name="Varghese N."/>
            <person name="Submissions S."/>
        </authorList>
    </citation>
    <scope>NUCLEOTIDE SEQUENCE [LARGE SCALE GENOMIC DNA]</scope>
    <source>
        <strain evidence="5">DSM 25885</strain>
    </source>
</reference>
<dbReference type="EMBL" id="OBEH01000002">
    <property type="protein sequence ID" value="SNY99768.1"/>
    <property type="molecule type" value="Genomic_DNA"/>
</dbReference>
<gene>
    <name evidence="4" type="ORF">SAMN06265377_1581</name>
</gene>
<evidence type="ECO:0000313" key="5">
    <source>
        <dbReference type="Proteomes" id="UP000219048"/>
    </source>
</evidence>
<dbReference type="Proteomes" id="UP000219048">
    <property type="component" value="Unassembled WGS sequence"/>
</dbReference>
<evidence type="ECO:0000313" key="4">
    <source>
        <dbReference type="EMBL" id="SNY99768.1"/>
    </source>
</evidence>
<dbReference type="InterPro" id="IPR006659">
    <property type="entry name" value="Arsenate_reductase"/>
</dbReference>
<dbReference type="RefSeq" id="WP_097045240.1">
    <property type="nucleotide sequence ID" value="NZ_OBEH01000002.1"/>
</dbReference>
<dbReference type="InterPro" id="IPR006660">
    <property type="entry name" value="Arsenate_reductase-like"/>
</dbReference>
<dbReference type="SUPFAM" id="SSF52833">
    <property type="entry name" value="Thioredoxin-like"/>
    <property type="match status" value="1"/>
</dbReference>
<dbReference type="AlphaFoldDB" id="A0A285MRL8"/>
<evidence type="ECO:0000256" key="2">
    <source>
        <dbReference type="ARBA" id="ARBA00023002"/>
    </source>
</evidence>